<dbReference type="Pfam" id="PF00182">
    <property type="entry name" value="Glyco_hydro_19"/>
    <property type="match status" value="1"/>
</dbReference>
<dbReference type="PROSITE" id="PS00109">
    <property type="entry name" value="PROTEIN_KINASE_TYR"/>
    <property type="match status" value="1"/>
</dbReference>
<dbReference type="PROSITE" id="PS00107">
    <property type="entry name" value="PROTEIN_KINASE_ATP"/>
    <property type="match status" value="1"/>
</dbReference>
<dbReference type="PROSITE" id="PS50011">
    <property type="entry name" value="PROTEIN_KINASE_DOM"/>
    <property type="match status" value="1"/>
</dbReference>
<keyword evidence="6" id="KW-0829">Tyrosine-protein kinase</keyword>
<feature type="binding site" evidence="8">
    <location>
        <position position="293"/>
    </location>
    <ligand>
        <name>ATP</name>
        <dbReference type="ChEBI" id="CHEBI:30616"/>
    </ligand>
</feature>
<comment type="catalytic activity">
    <reaction evidence="7">
        <text>L-tyrosyl-[protein] + ATP = O-phospho-L-tyrosyl-[protein] + ADP + H(+)</text>
        <dbReference type="Rhea" id="RHEA:10596"/>
        <dbReference type="Rhea" id="RHEA-COMP:10136"/>
        <dbReference type="Rhea" id="RHEA-COMP:20101"/>
        <dbReference type="ChEBI" id="CHEBI:15378"/>
        <dbReference type="ChEBI" id="CHEBI:30616"/>
        <dbReference type="ChEBI" id="CHEBI:46858"/>
        <dbReference type="ChEBI" id="CHEBI:61978"/>
        <dbReference type="ChEBI" id="CHEBI:456216"/>
        <dbReference type="EC" id="2.7.10.1"/>
    </reaction>
</comment>
<keyword evidence="2" id="KW-0808">Transferase</keyword>
<dbReference type="InterPro" id="IPR050122">
    <property type="entry name" value="RTK"/>
</dbReference>
<proteinExistence type="predicted"/>
<evidence type="ECO:0000256" key="3">
    <source>
        <dbReference type="ARBA" id="ARBA00022741"/>
    </source>
</evidence>
<evidence type="ECO:0000256" key="1">
    <source>
        <dbReference type="ARBA" id="ARBA00004167"/>
    </source>
</evidence>
<keyword evidence="3 8" id="KW-0547">Nucleotide-binding</keyword>
<evidence type="ECO:0000256" key="2">
    <source>
        <dbReference type="ARBA" id="ARBA00022679"/>
    </source>
</evidence>
<dbReference type="InterPro" id="IPR001245">
    <property type="entry name" value="Ser-Thr/Tyr_kinase_cat_dom"/>
</dbReference>
<organism evidence="10 11">
    <name type="scientific">Leptotrombidium deliense</name>
    <dbReference type="NCBI Taxonomy" id="299467"/>
    <lineage>
        <taxon>Eukaryota</taxon>
        <taxon>Metazoa</taxon>
        <taxon>Ecdysozoa</taxon>
        <taxon>Arthropoda</taxon>
        <taxon>Chelicerata</taxon>
        <taxon>Arachnida</taxon>
        <taxon>Acari</taxon>
        <taxon>Acariformes</taxon>
        <taxon>Trombidiformes</taxon>
        <taxon>Prostigmata</taxon>
        <taxon>Anystina</taxon>
        <taxon>Parasitengona</taxon>
        <taxon>Trombiculoidea</taxon>
        <taxon>Trombiculidae</taxon>
        <taxon>Leptotrombidium</taxon>
    </lineage>
</organism>
<dbReference type="Proteomes" id="UP000288716">
    <property type="component" value="Unassembled WGS sequence"/>
</dbReference>
<dbReference type="Gene3D" id="1.10.530.10">
    <property type="match status" value="1"/>
</dbReference>
<sequence>MSEMVDAATCYLKPVNDITQEDYNNFIHFLNVYPEIRSKSEIAMMITHFADSTRGFNRKLKCAFERCVAQDGKVNYNGRGYIHLSNEDNYRSFSFDLYGDDRFVKDPDLVGTNQTIAWQTAFWFWTKYVHSFAEDGLFGTTLAMTFGSDACDEPRRASKFKFLFDTYKCALEKVHSNETANPENCNVLVKIVNSTQDVSALKNEANDKSVIYIASSVSAVVPKKEFNMMLLNPYETTQKNLEEIGYKACYEFPVDRLVMKEELGSGFYGVVVKAKAIGVHAIGADISTVAVKKVKDQFDYIQRTALLAELKVFLNLGKHLNIINFLGAVTVGELMIIFEFCEYGNLRDYLLNNRGKFINQLNPETQEYDRQIKSVAKEIEMQESDDGPELKTYELICYSYQISQGMEYLTSKNILHRDLAARNVLLTTGNIVKLCDFGLAKDVYHYGDYCTTSNKQLPLKWMSVEAIRDKIFTVKNDVWSFGIVLWEIFTLGCDPYPGIQIDNEFLQKLIAGYRMERPEYCPKTISILMQHCWCLEPNNRPSFELLTATLRNILDESTKHYYLQLSDNYVNFSKICYDNLAFRDRLTIHM</sequence>
<gene>
    <name evidence="10" type="ORF">B4U80_03330</name>
</gene>
<evidence type="ECO:0000256" key="5">
    <source>
        <dbReference type="ARBA" id="ARBA00022840"/>
    </source>
</evidence>
<name>A0A443S9Z8_9ACAR</name>
<dbReference type="PANTHER" id="PTHR24416:SF600">
    <property type="entry name" value="PDGF- AND VEGF-RECEPTOR RELATED, ISOFORM J"/>
    <property type="match status" value="1"/>
</dbReference>
<feature type="domain" description="Protein kinase" evidence="9">
    <location>
        <begin position="257"/>
        <end position="563"/>
    </location>
</feature>
<dbReference type="InterPro" id="IPR020635">
    <property type="entry name" value="Tyr_kinase_cat_dom"/>
</dbReference>
<dbReference type="Gene3D" id="1.10.510.10">
    <property type="entry name" value="Transferase(Phosphotransferase) domain 1"/>
    <property type="match status" value="1"/>
</dbReference>
<comment type="caution">
    <text evidence="10">The sequence shown here is derived from an EMBL/GenBank/DDBJ whole genome shotgun (WGS) entry which is preliminary data.</text>
</comment>
<dbReference type="SUPFAM" id="SSF56112">
    <property type="entry name" value="Protein kinase-like (PK-like)"/>
    <property type="match status" value="1"/>
</dbReference>
<dbReference type="GO" id="GO:0004568">
    <property type="term" value="F:chitinase activity"/>
    <property type="evidence" value="ECO:0007669"/>
    <property type="project" value="InterPro"/>
</dbReference>
<keyword evidence="5 8" id="KW-0067">ATP-binding</keyword>
<dbReference type="GO" id="GO:0006032">
    <property type="term" value="P:chitin catabolic process"/>
    <property type="evidence" value="ECO:0007669"/>
    <property type="project" value="InterPro"/>
</dbReference>
<protein>
    <recommendedName>
        <fullName evidence="9">Protein kinase domain-containing protein</fullName>
    </recommendedName>
</protein>
<dbReference type="Pfam" id="PF07714">
    <property type="entry name" value="PK_Tyr_Ser-Thr"/>
    <property type="match status" value="1"/>
</dbReference>
<keyword evidence="4" id="KW-0418">Kinase</keyword>
<dbReference type="GO" id="GO:0005524">
    <property type="term" value="F:ATP binding"/>
    <property type="evidence" value="ECO:0007669"/>
    <property type="project" value="UniProtKB-UniRule"/>
</dbReference>
<evidence type="ECO:0000256" key="8">
    <source>
        <dbReference type="PROSITE-ProRule" id="PRU10141"/>
    </source>
</evidence>
<dbReference type="InterPro" id="IPR023346">
    <property type="entry name" value="Lysozyme-like_dom_sf"/>
</dbReference>
<accession>A0A443S9Z8</accession>
<dbReference type="InterPro" id="IPR017441">
    <property type="entry name" value="Protein_kinase_ATP_BS"/>
</dbReference>
<dbReference type="InterPro" id="IPR008266">
    <property type="entry name" value="Tyr_kinase_AS"/>
</dbReference>
<dbReference type="AlphaFoldDB" id="A0A443S9Z8"/>
<dbReference type="EMBL" id="NCKV01004944">
    <property type="protein sequence ID" value="RWS24386.1"/>
    <property type="molecule type" value="Genomic_DNA"/>
</dbReference>
<dbReference type="InterPro" id="IPR000719">
    <property type="entry name" value="Prot_kinase_dom"/>
</dbReference>
<evidence type="ECO:0000313" key="11">
    <source>
        <dbReference type="Proteomes" id="UP000288716"/>
    </source>
</evidence>
<dbReference type="CDD" id="cd00192">
    <property type="entry name" value="PTKc"/>
    <property type="match status" value="1"/>
</dbReference>
<comment type="subcellular location">
    <subcellularLocation>
        <location evidence="1">Membrane</location>
        <topology evidence="1">Single-pass membrane protein</topology>
    </subcellularLocation>
</comment>
<dbReference type="FunFam" id="1.10.510.10:FF:000554">
    <property type="entry name" value="Predicted protein"/>
    <property type="match status" value="1"/>
</dbReference>
<dbReference type="GO" id="GO:0043235">
    <property type="term" value="C:receptor complex"/>
    <property type="evidence" value="ECO:0007669"/>
    <property type="project" value="TreeGrafter"/>
</dbReference>
<dbReference type="Gene3D" id="3.30.200.20">
    <property type="entry name" value="Phosphorylase Kinase, domain 1"/>
    <property type="match status" value="1"/>
</dbReference>
<evidence type="ECO:0000259" key="9">
    <source>
        <dbReference type="PROSITE" id="PS50011"/>
    </source>
</evidence>
<dbReference type="InterPro" id="IPR000726">
    <property type="entry name" value="Glyco_hydro_19_cat"/>
</dbReference>
<reference evidence="10 11" key="1">
    <citation type="journal article" date="2018" name="Gigascience">
        <title>Genomes of trombidid mites reveal novel predicted allergens and laterally-transferred genes associated with secondary metabolism.</title>
        <authorList>
            <person name="Dong X."/>
            <person name="Chaisiri K."/>
            <person name="Xia D."/>
            <person name="Armstrong S.D."/>
            <person name="Fang Y."/>
            <person name="Donnelly M.J."/>
            <person name="Kadowaki T."/>
            <person name="McGarry J.W."/>
            <person name="Darby A.C."/>
            <person name="Makepeace B.L."/>
        </authorList>
    </citation>
    <scope>NUCLEOTIDE SEQUENCE [LARGE SCALE GENOMIC DNA]</scope>
    <source>
        <strain evidence="10">UoL-UT</strain>
    </source>
</reference>
<dbReference type="PANTHER" id="PTHR24416">
    <property type="entry name" value="TYROSINE-PROTEIN KINASE RECEPTOR"/>
    <property type="match status" value="1"/>
</dbReference>
<dbReference type="PRINTS" id="PR00109">
    <property type="entry name" value="TYRKINASE"/>
</dbReference>
<evidence type="ECO:0000313" key="10">
    <source>
        <dbReference type="EMBL" id="RWS24386.1"/>
    </source>
</evidence>
<dbReference type="OrthoDB" id="535945at2759"/>
<dbReference type="GO" id="GO:0005886">
    <property type="term" value="C:plasma membrane"/>
    <property type="evidence" value="ECO:0007669"/>
    <property type="project" value="TreeGrafter"/>
</dbReference>
<dbReference type="Gene3D" id="3.30.20.10">
    <property type="entry name" value="Endochitinase, domain 2"/>
    <property type="match status" value="1"/>
</dbReference>
<dbReference type="InterPro" id="IPR011009">
    <property type="entry name" value="Kinase-like_dom_sf"/>
</dbReference>
<dbReference type="SMART" id="SM00219">
    <property type="entry name" value="TyrKc"/>
    <property type="match status" value="1"/>
</dbReference>
<dbReference type="GO" id="GO:0016998">
    <property type="term" value="P:cell wall macromolecule catabolic process"/>
    <property type="evidence" value="ECO:0007669"/>
    <property type="project" value="InterPro"/>
</dbReference>
<dbReference type="VEuPathDB" id="VectorBase:LDEU007654"/>
<dbReference type="SUPFAM" id="SSF53955">
    <property type="entry name" value="Lysozyme-like"/>
    <property type="match status" value="1"/>
</dbReference>
<keyword evidence="11" id="KW-1185">Reference proteome</keyword>
<evidence type="ECO:0000256" key="7">
    <source>
        <dbReference type="ARBA" id="ARBA00051243"/>
    </source>
</evidence>
<dbReference type="GO" id="GO:0007169">
    <property type="term" value="P:cell surface receptor protein tyrosine kinase signaling pathway"/>
    <property type="evidence" value="ECO:0007669"/>
    <property type="project" value="TreeGrafter"/>
</dbReference>
<dbReference type="STRING" id="299467.A0A443S9Z8"/>
<evidence type="ECO:0000256" key="6">
    <source>
        <dbReference type="ARBA" id="ARBA00023137"/>
    </source>
</evidence>
<dbReference type="GO" id="GO:0004714">
    <property type="term" value="F:transmembrane receptor protein tyrosine kinase activity"/>
    <property type="evidence" value="ECO:0007669"/>
    <property type="project" value="UniProtKB-EC"/>
</dbReference>
<evidence type="ECO:0000256" key="4">
    <source>
        <dbReference type="ARBA" id="ARBA00022777"/>
    </source>
</evidence>